<evidence type="ECO:0000256" key="6">
    <source>
        <dbReference type="SAM" id="MobiDB-lite"/>
    </source>
</evidence>
<dbReference type="SUPFAM" id="SSF52777">
    <property type="entry name" value="CoA-dependent acyltransferases"/>
    <property type="match status" value="10"/>
</dbReference>
<dbReference type="Gene3D" id="3.30.559.30">
    <property type="entry name" value="Nonribosomal peptide synthetase, condensation domain"/>
    <property type="match status" value="5"/>
</dbReference>
<keyword evidence="9" id="KW-1185">Reference proteome</keyword>
<dbReference type="CDD" id="cd19531">
    <property type="entry name" value="LCL_NRPS-like"/>
    <property type="match status" value="2"/>
</dbReference>
<dbReference type="PANTHER" id="PTHR45527">
    <property type="entry name" value="NONRIBOSOMAL PEPTIDE SYNTHETASE"/>
    <property type="match status" value="1"/>
</dbReference>
<evidence type="ECO:0000256" key="2">
    <source>
        <dbReference type="ARBA" id="ARBA00022450"/>
    </source>
</evidence>
<dbReference type="RefSeq" id="WP_253667431.1">
    <property type="nucleotide sequence ID" value="NZ_JAMTCP010000001.1"/>
</dbReference>
<protein>
    <submittedName>
        <fullName evidence="8">Non-ribosomal peptide synthase domain TIGR01720/amino acid adenylation domain-containing protein</fullName>
    </submittedName>
</protein>
<dbReference type="NCBIfam" id="NF003417">
    <property type="entry name" value="PRK04813.1"/>
    <property type="match status" value="4"/>
</dbReference>
<comment type="caution">
    <text evidence="8">The sequence shown here is derived from an EMBL/GenBank/DDBJ whole genome shotgun (WGS) entry which is preliminary data.</text>
</comment>
<feature type="domain" description="Carrier" evidence="7">
    <location>
        <begin position="2525"/>
        <end position="2600"/>
    </location>
</feature>
<evidence type="ECO:0000313" key="8">
    <source>
        <dbReference type="EMBL" id="MCP2256430.1"/>
    </source>
</evidence>
<dbReference type="InterPro" id="IPR045851">
    <property type="entry name" value="AMP-bd_C_sf"/>
</dbReference>
<dbReference type="CDD" id="cd17652">
    <property type="entry name" value="A_NRPS_CmdD_like"/>
    <property type="match status" value="1"/>
</dbReference>
<dbReference type="Pfam" id="PF00550">
    <property type="entry name" value="PP-binding"/>
    <property type="match status" value="3"/>
</dbReference>
<dbReference type="Gene3D" id="3.30.300.30">
    <property type="match status" value="3"/>
</dbReference>
<dbReference type="Proteomes" id="UP001205311">
    <property type="component" value="Unassembled WGS sequence"/>
</dbReference>
<organism evidence="8 9">
    <name type="scientific">Streptoalloteichus tenebrarius (strain ATCC 17920 / DSM 40477 / JCM 4838 / CBS 697.72 / NBRC 16177 / NCIMB 11028 / NRRL B-12390 / A12253. 1 / ISP 5477)</name>
    <name type="common">Streptomyces tenebrarius</name>
    <dbReference type="NCBI Taxonomy" id="1933"/>
    <lineage>
        <taxon>Bacteria</taxon>
        <taxon>Bacillati</taxon>
        <taxon>Actinomycetota</taxon>
        <taxon>Actinomycetes</taxon>
        <taxon>Pseudonocardiales</taxon>
        <taxon>Pseudonocardiaceae</taxon>
        <taxon>Streptoalloteichus</taxon>
    </lineage>
</organism>
<dbReference type="InterPro" id="IPR025110">
    <property type="entry name" value="AMP-bd_C"/>
</dbReference>
<dbReference type="SMART" id="SM01294">
    <property type="entry name" value="PKS_PP_betabranch"/>
    <property type="match status" value="1"/>
</dbReference>
<dbReference type="EMBL" id="JAMTCP010000001">
    <property type="protein sequence ID" value="MCP2256430.1"/>
    <property type="molecule type" value="Genomic_DNA"/>
</dbReference>
<dbReference type="InterPro" id="IPR020845">
    <property type="entry name" value="AMP-binding_CS"/>
</dbReference>
<dbReference type="Gene3D" id="3.30.559.10">
    <property type="entry name" value="Chloramphenicol acetyltransferase-like domain"/>
    <property type="match status" value="5"/>
</dbReference>
<comment type="cofactor">
    <cofactor evidence="1">
        <name>pantetheine 4'-phosphate</name>
        <dbReference type="ChEBI" id="CHEBI:47942"/>
    </cofactor>
</comment>
<reference evidence="8 9" key="1">
    <citation type="submission" date="2022-06" db="EMBL/GenBank/DDBJ databases">
        <title>Genomic Encyclopedia of Archaeal and Bacterial Type Strains, Phase II (KMG-II): from individual species to whole genera.</title>
        <authorList>
            <person name="Goeker M."/>
        </authorList>
    </citation>
    <scope>NUCLEOTIDE SEQUENCE [LARGE SCALE GENOMIC DNA]</scope>
    <source>
        <strain evidence="8 9">DSM 40477</strain>
    </source>
</reference>
<evidence type="ECO:0000256" key="1">
    <source>
        <dbReference type="ARBA" id="ARBA00001957"/>
    </source>
</evidence>
<name>A0ABT1HLN8_STRSD</name>
<evidence type="ECO:0000256" key="4">
    <source>
        <dbReference type="ARBA" id="ARBA00022737"/>
    </source>
</evidence>
<sequence>MSIDDRLAALPDDLREQLLRRLAGEGGDDHGDGVPRLDGDGPWPLSAAQQRLWFLHEMEPDSIEYVVPKILRLSGDLDVDALRTTVNGLVARHAALRTTFDSVDGEAVQRVHPMSELGVVDVPLVDRSAEGEAALAAELLDEARRPFDLRRGPVFRARLIRLAPREHVLVLAMHHIVTDGWSIGLLVNDLNALYAAATRGAAPDLPPPGPTYTDFAVWQRDQLASPRLARQLDYWREKLAGLSPLELPTDLPRPAVRDPSGACHTFLVPESVVARLRTLGAERGATLFTVLVAAAKVLLARHCGTRDVAVGTASSGRTEADLEQVAGFFVNTLVLRSTVDEDASFARFLDTVRETVLDASAHEEAPFQWLVDALRPDRDLARSPLVDVVVNLQNTPPPVLGMPGLRVSDVMPPTLVCGTDLVLDFVEGEAGLTGYLRYNTSLFTAGTARRLAERLATLLAAVAVDPDRPVAELPVLPADEHALVTAEWPGLGSGPAPRTTPELFAEQVAATPDATALVFEDRAVSYAELDERANRLAHLLRARGAGPERLVGVALPRSVEMVVAVLAAQKAGAGYLPLDPDYPVERLRMMVEDADPVLVLTTGDAAGRLPATAPVLALDDPEVGTALAGLPGTAPADVDLRPHHVAYVIYTSGSTGRPKAVVVTHTGVQDMVAVQRDLLGAGPDTRVLQFASLSFDGAFWELVLALLSGGTLVLATAEQRLPGEPLAELIATHRITHLNLPPTAVAALPSGAIPPGVKLVVCGEACPPALAEAFSTGRTMINGYGPTESTVCATLSGPLTPADAATGVVPIGRPIPSVRAYVLDDRLRPVPVGVPGELYLAGTRLARGYLHQEALTAQRFVADPFGRPGERMYRTGDRARWLPDGRLEFAGRADDQVKLRGFRIELGEVEAALGRHPHVAQAAAAVRKDTLGITRLVGYLVCEGEPDLAGVRAHLRERLPEHMVPTAFVVLDELPLTVNGKIDRRALPTPSGDREEGLDYVAPRTEAERVLAGVWAELLGVDRVGVTDNFFDLGGDSILGLQVVARARSAGLDLTPKQMFLRQTIAELAAEAGVVTGPTGGQGPVVGPVPLTPIQHWFFDTLAESVDRFHQSTHLELVDTVDEDALRVALQALLDHHDALRLRAEFVDGRWRQHNAPPGQEDVLQRITVPTREAADLVSLTHGFRLDTGPLLRALLVVPEDGSPRSLFLVAHHLVVDGVSWRVLLSDLDSAYQRAARGDRVDLGPKSTSFQEWARRLAEHVASGGLDHERDHWRDLARRSHDVAALPVDRRGANTIATARTVTARLGAEDTEALLRHVPEVYRTQVNDVLLSAVARVLADWAGGDAALVELEGHGREPLFDDVDLSRTVGWFTTMYPCLLTVPDGDWGAVLKSVKEQLRAVPGNGLGHGALRHLDPEGHELAGRQPEVAFNYLGRMDGAVDAGALYRGTLPTPENAERAPHQLRQHLIEINSVVERGELVFRWAYSTALHDEETVAKLARRVVTALTEIIQHCASPGAGGCTPSDFPLARLDQSTVDRLVGDGRSVEDIYPLTPMQSGMLFHSLSGADSGPGAGSDVYAGRFGVLLDGVTDPDALAEAWQRVVDRTPVLRTAIVWEGVDEPLQVVRTRVRLPLARHDWRDRTPDEQRAGLAELWDERGEFDLATAPLLRLTMVRLTDTRVQLYWTAHHLLADGWSFAEVLGDVFREYARLTGDQTAEIVVRRPYRDYVAWLAEQDRAEAEAYWRTALAGFTTPTPLPFDRQPVRAHRSRSSRDVRATHPLARLAERARQARLTLNTVVQGAWALLLSRYSGEQDVCFGTTVSGRPADLPGAESIIGLFINMLPARVSVDTTDGDTTAGGATVVDWLRRLQDAQVQARQYEYLSLAEVQGHSAVPRGTNLFDSIVVFENYPYDADAAARHGLTLGEYSGQENTNYALTLSAFAGQDLQLQLGYDPDLFDESTVDRMLGHLTTVLDAIAENPSATLAELDLLTERERVQLLREWNDTAVERGEVRYAHEVFAEQAALTPNAVAVSRGDHALTFGELDARANALAHHLVTLGVRPGVLVGVHVERGVEAVVALLAVHKAGGAFVPLDPEYPAGMLATMVADAAAPVVITQRHLTDRVDTGAALVVVDEFDHTAYPASPPPVRVAPDDLAYVVYTSGSTGRPKGVMVEHRNVWHMVRAWDAAYGLTDMRARCLSVSSLSVDLFFGDFLLSTLFGGTMVICPTEVVADPPALLDLLRASRAQLMVTVPALARELAAELAWRGERAEDLRLLMVGSEGWPAADAARVWEVFGPDTVVVNAYGATETTVDSTFFRLGGDPLGDAAFVPVGRPFQNTRVYVLDAELRPVPVGVAGECYIAGDGVARGYWNRPDLSADRFREDPFVPGQRMYRTGDLARWRADGNLECLGRTDDQVKIRGFRVELGHVESALARCPGVGAVAASTWKDSSGVVRLAAYVVPDRTGEAPDARALRAFAAANLPPAAVPSAFVVLDALPMTPSGTVNRRALPAVDATLDTGVEYVEPSGPVEPVLAAIWAEVLDVPRVGAHDNFFDLGGDSILSIRVISRMRGRLGVAVSPRQLFDTPTVAALAEVIGRARRDAAEAQPIPPADRDQPLPLSFSQQRLWFLHEFEPDSAEYNIVSSSRLRGDLDIRALGEALARVVERHEPLRTTFDTVDGRAVQVVHEPSTMDIPVVDTTEDALLDAVRAEASRPFDLRTGPVLRATLFRLGAREHVLTLVIHHIATDGWSMGLLEEELAACYAAAVRGERAELTPLPVRYADHAAWQRAAWAGSAMDEHLAYWRGRLAGVTPLDLPTDRPRPAVREAAGDMLLVEIDPGTAARLRAVARTNDATLFMALVAAVQLLLARYCGQQDVTVGTATSGRSRTELEPLIGFFVNTVVLRSTVDETASFADLLSLVRDTVLEAFAHEDVPFERLVEMAAPDRDPSRNALVEVMVGLETSRTADAGLPGIDVERLPVVGDAVSHDLTFDFVEQGEALHVAIGYSTTLFDRATVDRMATHLRDMLDEVVQTPRRPLRALPPLGPAAPAAAKHEVPDATLAELFARQAAATPDRTAVVAEDGAVTFAELDRRATRLARRLVALGAGPEHRVGFTTARTTNTVVALFGVLRAGAAFLPLDPGLPEERLAYLVEDAAPTLVLNTGADIDLPAGIPVLAVSGTDGEDGANPSNLSSLSGPSNLSDPSNLSSLSGPSNLSDPSGPSGSADATDPAALPDTTHVGERPQPDHAAYVIYTSGSTGRPKGVVLTHRGLTNLFADHSAELFRPESERAGRPLRVALTAAFSFDTFLEGVLAMVDGHQLHVVDDLTRRDPEALVEYVAEHRVDLLDLTPSYAEQLVAAGLLRGEGAPRVVMLGGEAAGESVWRDLRAAPNTRGYNFYGPTEATVDALSCRVAVAERPVIGRPAWNTPVYVLDRWLRPVPPGVVGELYLAGPQVARGYLNRPALTAERFVADPFTGGRMYRTGDLARWTGDGVVEYLGRADDQVKVRGYRIEPGEIEAVLTEHPAVAQAAVVVRDGGTGVGRLVAYVTPATDTAPSAADLRDHARRALPAYMVPAVFVTLPELPVNTSGKVDRNALPEPEADLDPDLAHVAPRDDVERVLAEIWADVLGLDRIGVTDNFFDLGGDSILSIQVVARIRQAGFTVRSRDLFLNQTVAELATVVGAAGAAGAGSGESQGAGRAEDVVAGPAPLTPIQREFLDGDPVAPHHLTQSVFLDLRDDVDVDALRAALRGLLDHHGALRTRFERDDQGWTQREAPVGEVPLDCHDLSDVDDPDAEADRLAAAADAGLDLATGPLLRALLFRTNEGPRLFLTVHHLVVDGVSWRVLLDDLDRAYRQAASGEPVRLGPPTTSFLAWARRLSEHTAAGGFDDELGFWTGLPDPAPLPVDGDGPATVASSRTVAVRLTEAETEVLLNRAPGVLRTPVGDVLFAALAHTLSRWTGQGRVVVDVEGHGREDLFDDVDLSRTVGWFTTLYPVAVEVIEQDWGKFVRSVRRQLRAVPGNGLGYGALRWLAPDSPLRERRGGQVVFNYHGRTDEVAAVGDDSLIRGVREAIGQEQHPDERLAHLLEVVGAVSGGRLEFTWYYSENVHDRTTVERVAEWFGAALRSLVSYLAGE</sequence>
<dbReference type="NCBIfam" id="TIGR01733">
    <property type="entry name" value="AA-adenyl-dom"/>
    <property type="match status" value="3"/>
</dbReference>
<dbReference type="CDD" id="cd19543">
    <property type="entry name" value="DCL_NRPS"/>
    <property type="match status" value="1"/>
</dbReference>
<dbReference type="PROSITE" id="PS50075">
    <property type="entry name" value="CARRIER"/>
    <property type="match status" value="3"/>
</dbReference>
<dbReference type="SUPFAM" id="SSF47336">
    <property type="entry name" value="ACP-like"/>
    <property type="match status" value="3"/>
</dbReference>
<feature type="domain" description="Carrier" evidence="7">
    <location>
        <begin position="3613"/>
        <end position="3687"/>
    </location>
</feature>
<dbReference type="InterPro" id="IPR006162">
    <property type="entry name" value="Ppantetheine_attach_site"/>
</dbReference>
<dbReference type="InterPro" id="IPR036736">
    <property type="entry name" value="ACP-like_sf"/>
</dbReference>
<feature type="region of interest" description="Disordered" evidence="6">
    <location>
        <begin position="3181"/>
        <end position="3247"/>
    </location>
</feature>
<evidence type="ECO:0000256" key="5">
    <source>
        <dbReference type="ARBA" id="ARBA00023194"/>
    </source>
</evidence>
<dbReference type="InterPro" id="IPR009081">
    <property type="entry name" value="PP-bd_ACP"/>
</dbReference>
<dbReference type="SMART" id="SM00823">
    <property type="entry name" value="PKS_PP"/>
    <property type="match status" value="3"/>
</dbReference>
<gene>
    <name evidence="8" type="ORF">LX15_000113</name>
</gene>
<dbReference type="NCBIfam" id="TIGR01720">
    <property type="entry name" value="NRPS-para261"/>
    <property type="match status" value="1"/>
</dbReference>
<proteinExistence type="predicted"/>
<feature type="compositionally biased region" description="Low complexity" evidence="6">
    <location>
        <begin position="3189"/>
        <end position="3239"/>
    </location>
</feature>
<dbReference type="InterPro" id="IPR000873">
    <property type="entry name" value="AMP-dep_synth/lig_dom"/>
</dbReference>
<dbReference type="InterPro" id="IPR010060">
    <property type="entry name" value="NRPS_synth"/>
</dbReference>
<dbReference type="InterPro" id="IPR010071">
    <property type="entry name" value="AA_adenyl_dom"/>
</dbReference>
<dbReference type="Pfam" id="PF00501">
    <property type="entry name" value="AMP-binding"/>
    <property type="match status" value="3"/>
</dbReference>
<dbReference type="Pfam" id="PF00668">
    <property type="entry name" value="Condensation"/>
    <property type="match status" value="5"/>
</dbReference>
<evidence type="ECO:0000256" key="3">
    <source>
        <dbReference type="ARBA" id="ARBA00022553"/>
    </source>
</evidence>
<dbReference type="InterPro" id="IPR023213">
    <property type="entry name" value="CAT-like_dom_sf"/>
</dbReference>
<dbReference type="InterPro" id="IPR020806">
    <property type="entry name" value="PKS_PP-bd"/>
</dbReference>
<dbReference type="PROSITE" id="PS00012">
    <property type="entry name" value="PHOSPHOPANTETHEINE"/>
    <property type="match status" value="3"/>
</dbReference>
<dbReference type="SUPFAM" id="SSF56801">
    <property type="entry name" value="Acetyl-CoA synthetase-like"/>
    <property type="match status" value="3"/>
</dbReference>
<feature type="domain" description="Carrier" evidence="7">
    <location>
        <begin position="1002"/>
        <end position="1076"/>
    </location>
</feature>
<evidence type="ECO:0000313" key="9">
    <source>
        <dbReference type="Proteomes" id="UP001205311"/>
    </source>
</evidence>
<dbReference type="PANTHER" id="PTHR45527:SF1">
    <property type="entry name" value="FATTY ACID SYNTHASE"/>
    <property type="match status" value="1"/>
</dbReference>
<dbReference type="Gene3D" id="3.40.50.980">
    <property type="match status" value="6"/>
</dbReference>
<dbReference type="Gene3D" id="2.30.38.10">
    <property type="entry name" value="Luciferase, Domain 3"/>
    <property type="match status" value="3"/>
</dbReference>
<accession>A0ABT1HLN8</accession>
<dbReference type="InterPro" id="IPR001242">
    <property type="entry name" value="Condensation_dom"/>
</dbReference>
<dbReference type="Gene3D" id="1.10.1200.10">
    <property type="entry name" value="ACP-like"/>
    <property type="match status" value="3"/>
</dbReference>
<dbReference type="Pfam" id="PF13193">
    <property type="entry name" value="AMP-binding_C"/>
    <property type="match status" value="3"/>
</dbReference>
<keyword evidence="4" id="KW-0677">Repeat</keyword>
<evidence type="ECO:0000259" key="7">
    <source>
        <dbReference type="PROSITE" id="PS50075"/>
    </source>
</evidence>
<dbReference type="CDD" id="cd19534">
    <property type="entry name" value="E_NRPS"/>
    <property type="match status" value="2"/>
</dbReference>
<keyword evidence="2" id="KW-0596">Phosphopantetheine</keyword>
<keyword evidence="5" id="KW-0045">Antibiotic biosynthesis</keyword>
<keyword evidence="3" id="KW-0597">Phosphoprotein</keyword>
<dbReference type="PROSITE" id="PS00455">
    <property type="entry name" value="AMP_BINDING"/>
    <property type="match status" value="3"/>
</dbReference>
<dbReference type="CDD" id="cd05930">
    <property type="entry name" value="A_NRPS"/>
    <property type="match status" value="1"/>
</dbReference>